<dbReference type="AlphaFoldDB" id="A0A7I4YCL5"/>
<evidence type="ECO:0000313" key="3">
    <source>
        <dbReference type="WBParaSite" id="HCON_00084850-00001"/>
    </source>
</evidence>
<feature type="signal peptide" evidence="1">
    <location>
        <begin position="1"/>
        <end position="16"/>
    </location>
</feature>
<dbReference type="Proteomes" id="UP000025227">
    <property type="component" value="Unplaced"/>
</dbReference>
<name>A0A7I4YCL5_HAECO</name>
<sequence length="66" mass="7504">MLLVFGVLLLTSSVLSEKDNIESIYKAIKDITGLDRSYFMKINEDINAMRQGKQVKPDVNIQKKTT</sequence>
<keyword evidence="2" id="KW-1185">Reference proteome</keyword>
<organism evidence="2 3">
    <name type="scientific">Haemonchus contortus</name>
    <name type="common">Barber pole worm</name>
    <dbReference type="NCBI Taxonomy" id="6289"/>
    <lineage>
        <taxon>Eukaryota</taxon>
        <taxon>Metazoa</taxon>
        <taxon>Ecdysozoa</taxon>
        <taxon>Nematoda</taxon>
        <taxon>Chromadorea</taxon>
        <taxon>Rhabditida</taxon>
        <taxon>Rhabditina</taxon>
        <taxon>Rhabditomorpha</taxon>
        <taxon>Strongyloidea</taxon>
        <taxon>Trichostrongylidae</taxon>
        <taxon>Haemonchus</taxon>
    </lineage>
</organism>
<protein>
    <submittedName>
        <fullName evidence="3">Carboxymuconolactone decarboxylase family protein</fullName>
    </submittedName>
</protein>
<evidence type="ECO:0000256" key="1">
    <source>
        <dbReference type="SAM" id="SignalP"/>
    </source>
</evidence>
<reference evidence="3" key="1">
    <citation type="submission" date="2020-12" db="UniProtKB">
        <authorList>
            <consortium name="WormBaseParasite"/>
        </authorList>
    </citation>
    <scope>IDENTIFICATION</scope>
    <source>
        <strain evidence="3">MHco3</strain>
    </source>
</reference>
<proteinExistence type="predicted"/>
<evidence type="ECO:0000313" key="2">
    <source>
        <dbReference type="Proteomes" id="UP000025227"/>
    </source>
</evidence>
<keyword evidence="1" id="KW-0732">Signal</keyword>
<feature type="chain" id="PRO_5029836303" evidence="1">
    <location>
        <begin position="17"/>
        <end position="66"/>
    </location>
</feature>
<accession>A0A7I4YCL5</accession>
<dbReference type="WBParaSite" id="HCON_00084850-00001">
    <property type="protein sequence ID" value="HCON_00084850-00001"/>
    <property type="gene ID" value="HCON_00084850"/>
</dbReference>